<reference evidence="8 9" key="1">
    <citation type="submission" date="2017-11" db="EMBL/GenBank/DDBJ databases">
        <title>Isolation and Characterization of Family Methanocellaceae Species from Potential Methane Hydrate Area Offshore Southwestern Taiwan.</title>
        <authorList>
            <person name="Zhang W.-L."/>
            <person name="Chen W.-C."/>
            <person name="Lai M.-C."/>
            <person name="Chen S.-C."/>
        </authorList>
    </citation>
    <scope>NUCLEOTIDE SEQUENCE [LARGE SCALE GENOMIC DNA]</scope>
    <source>
        <strain evidence="8 9">CWC-04</strain>
    </source>
</reference>
<keyword evidence="9" id="KW-1185">Reference proteome</keyword>
<feature type="transmembrane region" description="Helical" evidence="6">
    <location>
        <begin position="44"/>
        <end position="65"/>
    </location>
</feature>
<dbReference type="PRINTS" id="PR01036">
    <property type="entry name" value="TCRTETB"/>
</dbReference>
<feature type="transmembrane region" description="Helical" evidence="6">
    <location>
        <begin position="166"/>
        <end position="185"/>
    </location>
</feature>
<evidence type="ECO:0000313" key="9">
    <source>
        <dbReference type="Proteomes" id="UP001320159"/>
    </source>
</evidence>
<evidence type="ECO:0000256" key="1">
    <source>
        <dbReference type="ARBA" id="ARBA00004141"/>
    </source>
</evidence>
<evidence type="ECO:0000256" key="5">
    <source>
        <dbReference type="ARBA" id="ARBA00023136"/>
    </source>
</evidence>
<organism evidence="8 9">
    <name type="scientific">Methanooceanicella nereidis</name>
    <dbReference type="NCBI Taxonomy" id="2052831"/>
    <lineage>
        <taxon>Archaea</taxon>
        <taxon>Methanobacteriati</taxon>
        <taxon>Methanobacteriota</taxon>
        <taxon>Stenosarchaea group</taxon>
        <taxon>Methanomicrobia</taxon>
        <taxon>Methanocellales</taxon>
        <taxon>Methanocellaceae</taxon>
        <taxon>Methanooceanicella</taxon>
    </lineage>
</organism>
<proteinExistence type="predicted"/>
<name>A0AAP2RF63_9EURY</name>
<dbReference type="SUPFAM" id="SSF103473">
    <property type="entry name" value="MFS general substrate transporter"/>
    <property type="match status" value="1"/>
</dbReference>
<dbReference type="EMBL" id="PGCK01000006">
    <property type="protein sequence ID" value="MCD1295097.1"/>
    <property type="molecule type" value="Genomic_DNA"/>
</dbReference>
<evidence type="ECO:0000256" key="6">
    <source>
        <dbReference type="SAM" id="Phobius"/>
    </source>
</evidence>
<feature type="domain" description="Major facilitator superfamily (MFS) profile" evidence="7">
    <location>
        <begin position="10"/>
        <end position="459"/>
    </location>
</feature>
<evidence type="ECO:0000259" key="7">
    <source>
        <dbReference type="PROSITE" id="PS50850"/>
    </source>
</evidence>
<dbReference type="Proteomes" id="UP001320159">
    <property type="component" value="Unassembled WGS sequence"/>
</dbReference>
<feature type="transmembrane region" description="Helical" evidence="6">
    <location>
        <begin position="351"/>
        <end position="369"/>
    </location>
</feature>
<feature type="transmembrane region" description="Helical" evidence="6">
    <location>
        <begin position="141"/>
        <end position="160"/>
    </location>
</feature>
<dbReference type="PANTHER" id="PTHR42718">
    <property type="entry name" value="MAJOR FACILITATOR SUPERFAMILY MULTIDRUG TRANSPORTER MFSC"/>
    <property type="match status" value="1"/>
</dbReference>
<feature type="transmembrane region" description="Helical" evidence="6">
    <location>
        <begin position="262"/>
        <end position="286"/>
    </location>
</feature>
<feature type="transmembrane region" description="Helical" evidence="6">
    <location>
        <begin position="77"/>
        <end position="103"/>
    </location>
</feature>
<evidence type="ECO:0000256" key="4">
    <source>
        <dbReference type="ARBA" id="ARBA00022989"/>
    </source>
</evidence>
<keyword evidence="5 6" id="KW-0472">Membrane</keyword>
<feature type="transmembrane region" description="Helical" evidence="6">
    <location>
        <begin position="292"/>
        <end position="314"/>
    </location>
</feature>
<feature type="transmembrane region" description="Helical" evidence="6">
    <location>
        <begin position="197"/>
        <end position="216"/>
    </location>
</feature>
<feature type="transmembrane region" description="Helical" evidence="6">
    <location>
        <begin position="222"/>
        <end position="241"/>
    </location>
</feature>
<dbReference type="Gene3D" id="1.20.1250.20">
    <property type="entry name" value="MFS general substrate transporter like domains"/>
    <property type="match status" value="1"/>
</dbReference>
<sequence length="472" mass="50287">MKSVNDKRLVLIIICMTAFTTPFLTTSVNIALPTINTDFAVPDQALLNWLVTGYLLTAAIFVVPFGHIADRYGLKKVFVTGLVVIVVSSILCAMSSSILMLIASRAIEGVGSAMIFGTSLAILTSAYPLKERGKVLGINMAVMYGGLSLGPSLGGFITHFGSWRLIYAGIALYALVVALLASWKIADEGPIAKTGRFDLSGTVLYGAVLVSLILGLSSLQETIGVALFGLGLVLMAVFFWWEMRHTNPVLKVSVFRKNKVFMFSNLAALINYSANGAVAFMLSLYLQKIYGFDALTAGLILIVQTVLMAVFSPMTGKLSDRLEPRIVASAGMSICAIGLVLFAMLSPGTPLWLVVASLMFLGIGIAFFASPNTNAIMSSVEKSEYAMASSMVSTMRMIGGILGLGITNLIFTYFMGHAEIPATGPYDLLMKSIQVAFAVMAGLCIVGVGLSLARGNLRKAEATQIAHPIKKP</sequence>
<evidence type="ECO:0000313" key="8">
    <source>
        <dbReference type="EMBL" id="MCD1295097.1"/>
    </source>
</evidence>
<comment type="caution">
    <text evidence="8">The sequence shown here is derived from an EMBL/GenBank/DDBJ whole genome shotgun (WGS) entry which is preliminary data.</text>
</comment>
<dbReference type="Gene3D" id="1.20.1720.10">
    <property type="entry name" value="Multidrug resistance protein D"/>
    <property type="match status" value="1"/>
</dbReference>
<gene>
    <name evidence="8" type="ORF">CUJ83_08815</name>
</gene>
<keyword evidence="3 6" id="KW-0812">Transmembrane</keyword>
<keyword evidence="4 6" id="KW-1133">Transmembrane helix</keyword>
<dbReference type="GO" id="GO:0016020">
    <property type="term" value="C:membrane"/>
    <property type="evidence" value="ECO:0007669"/>
    <property type="project" value="UniProtKB-SubCell"/>
</dbReference>
<dbReference type="InterPro" id="IPR036259">
    <property type="entry name" value="MFS_trans_sf"/>
</dbReference>
<feature type="transmembrane region" description="Helical" evidence="6">
    <location>
        <begin position="435"/>
        <end position="453"/>
    </location>
</feature>
<dbReference type="RefSeq" id="WP_230741941.1">
    <property type="nucleotide sequence ID" value="NZ_PGCK01000006.1"/>
</dbReference>
<feature type="transmembrane region" description="Helical" evidence="6">
    <location>
        <begin position="9"/>
        <end position="32"/>
    </location>
</feature>
<protein>
    <submittedName>
        <fullName evidence="8">MFS transporter</fullName>
    </submittedName>
</protein>
<comment type="subcellular location">
    <subcellularLocation>
        <location evidence="1">Membrane</location>
        <topology evidence="1">Multi-pass membrane protein</topology>
    </subcellularLocation>
</comment>
<dbReference type="InterPro" id="IPR011701">
    <property type="entry name" value="MFS"/>
</dbReference>
<dbReference type="GO" id="GO:0022857">
    <property type="term" value="F:transmembrane transporter activity"/>
    <property type="evidence" value="ECO:0007669"/>
    <property type="project" value="InterPro"/>
</dbReference>
<dbReference type="AlphaFoldDB" id="A0AAP2RF63"/>
<dbReference type="Pfam" id="PF07690">
    <property type="entry name" value="MFS_1"/>
    <property type="match status" value="2"/>
</dbReference>
<feature type="transmembrane region" description="Helical" evidence="6">
    <location>
        <begin position="109"/>
        <end position="129"/>
    </location>
</feature>
<dbReference type="PROSITE" id="PS50850">
    <property type="entry name" value="MFS"/>
    <property type="match status" value="1"/>
</dbReference>
<accession>A0AAP2RF63</accession>
<dbReference type="InterPro" id="IPR020846">
    <property type="entry name" value="MFS_dom"/>
</dbReference>
<evidence type="ECO:0000256" key="2">
    <source>
        <dbReference type="ARBA" id="ARBA00022448"/>
    </source>
</evidence>
<keyword evidence="2" id="KW-0813">Transport</keyword>
<dbReference type="PANTHER" id="PTHR42718:SF9">
    <property type="entry name" value="MAJOR FACILITATOR SUPERFAMILY MULTIDRUG TRANSPORTER MFSC"/>
    <property type="match status" value="1"/>
</dbReference>
<feature type="transmembrane region" description="Helical" evidence="6">
    <location>
        <begin position="397"/>
        <end position="415"/>
    </location>
</feature>
<evidence type="ECO:0000256" key="3">
    <source>
        <dbReference type="ARBA" id="ARBA00022692"/>
    </source>
</evidence>
<feature type="transmembrane region" description="Helical" evidence="6">
    <location>
        <begin position="326"/>
        <end position="345"/>
    </location>
</feature>
<dbReference type="CDD" id="cd17321">
    <property type="entry name" value="MFS_MMR_MDR_like"/>
    <property type="match status" value="1"/>
</dbReference>